<dbReference type="PANTHER" id="PTHR10183:SF397">
    <property type="entry name" value="CALPAIN CATALYTIC DOMAIN-CONTAINING PROTEIN"/>
    <property type="match status" value="1"/>
</dbReference>
<feature type="compositionally biased region" description="Basic and acidic residues" evidence="3">
    <location>
        <begin position="849"/>
        <end position="872"/>
    </location>
</feature>
<dbReference type="PRINTS" id="PR00704">
    <property type="entry name" value="CALPAIN"/>
</dbReference>
<dbReference type="GO" id="GO:0006508">
    <property type="term" value="P:proteolysis"/>
    <property type="evidence" value="ECO:0007669"/>
    <property type="project" value="UniProtKB-KW"/>
</dbReference>
<protein>
    <recommendedName>
        <fullName evidence="4">Calpain catalytic domain-containing protein</fullName>
    </recommendedName>
</protein>
<reference evidence="5 6" key="1">
    <citation type="submission" date="2016-06" db="EMBL/GenBank/DDBJ databases">
        <title>Living apart together: crosstalk between the core and supernumerary genomes in a fungal plant pathogen.</title>
        <authorList>
            <person name="Vanheule A."/>
            <person name="Audenaert K."/>
            <person name="Warris S."/>
            <person name="Van De Geest H."/>
            <person name="Schijlen E."/>
            <person name="Hofte M."/>
            <person name="De Saeger S."/>
            <person name="Haesaert G."/>
            <person name="Waalwijk C."/>
            <person name="Van Der Lee T."/>
        </authorList>
    </citation>
    <scope>NUCLEOTIDE SEQUENCE [LARGE SCALE GENOMIC DNA]</scope>
    <source>
        <strain evidence="5 6">2516</strain>
    </source>
</reference>
<keyword evidence="6" id="KW-1185">Reference proteome</keyword>
<evidence type="ECO:0000256" key="1">
    <source>
        <dbReference type="PIRSR" id="PIRSR622684-1"/>
    </source>
</evidence>
<gene>
    <name evidence="5" type="ORF">FPOA_13142</name>
</gene>
<feature type="active site" evidence="1 2">
    <location>
        <position position="462"/>
    </location>
</feature>
<feature type="region of interest" description="Disordered" evidence="3">
    <location>
        <begin position="711"/>
        <end position="734"/>
    </location>
</feature>
<dbReference type="STRING" id="36050.A0A1B8A6Q9"/>
<comment type="caution">
    <text evidence="5">The sequence shown here is derived from an EMBL/GenBank/DDBJ whole genome shotgun (WGS) entry which is preliminary data.</text>
</comment>
<dbReference type="Gene3D" id="3.90.70.10">
    <property type="entry name" value="Cysteine proteinases"/>
    <property type="match status" value="1"/>
</dbReference>
<dbReference type="InterPro" id="IPR001300">
    <property type="entry name" value="Peptidase_C2_calpain_cat"/>
</dbReference>
<dbReference type="AlphaFoldDB" id="A0A1B8A6Q9"/>
<organism evidence="5 6">
    <name type="scientific">Fusarium poae</name>
    <dbReference type="NCBI Taxonomy" id="36050"/>
    <lineage>
        <taxon>Eukaryota</taxon>
        <taxon>Fungi</taxon>
        <taxon>Dikarya</taxon>
        <taxon>Ascomycota</taxon>
        <taxon>Pezizomycotina</taxon>
        <taxon>Sordariomycetes</taxon>
        <taxon>Hypocreomycetidae</taxon>
        <taxon>Hypocreales</taxon>
        <taxon>Nectriaceae</taxon>
        <taxon>Fusarium</taxon>
    </lineage>
</organism>
<name>A0A1B8A6Q9_FUSPO</name>
<evidence type="ECO:0000256" key="3">
    <source>
        <dbReference type="SAM" id="MobiDB-lite"/>
    </source>
</evidence>
<evidence type="ECO:0000259" key="4">
    <source>
        <dbReference type="PROSITE" id="PS50203"/>
    </source>
</evidence>
<feature type="region of interest" description="Disordered" evidence="3">
    <location>
        <begin position="802"/>
        <end position="894"/>
    </location>
</feature>
<dbReference type="SUPFAM" id="SSF54001">
    <property type="entry name" value="Cysteine proteinases"/>
    <property type="match status" value="1"/>
</dbReference>
<evidence type="ECO:0000313" key="6">
    <source>
        <dbReference type="Proteomes" id="UP000091967"/>
    </source>
</evidence>
<proteinExistence type="predicted"/>
<feature type="active site" evidence="1 2">
    <location>
        <position position="441"/>
    </location>
</feature>
<keyword evidence="2" id="KW-0378">Hydrolase</keyword>
<keyword evidence="2" id="KW-0788">Thiol protease</keyword>
<dbReference type="PANTHER" id="PTHR10183">
    <property type="entry name" value="CALPAIN"/>
    <property type="match status" value="1"/>
</dbReference>
<dbReference type="GO" id="GO:0004198">
    <property type="term" value="F:calcium-dependent cysteine-type endopeptidase activity"/>
    <property type="evidence" value="ECO:0007669"/>
    <property type="project" value="InterPro"/>
</dbReference>
<feature type="domain" description="Calpain catalytic" evidence="4">
    <location>
        <begin position="228"/>
        <end position="521"/>
    </location>
</feature>
<dbReference type="SMART" id="SM00230">
    <property type="entry name" value="CysPc"/>
    <property type="match status" value="1"/>
</dbReference>
<sequence>MRCKVKGKWGCSVFSPSLNEGVHQKRDKRSKAMGLRGSDGQNVLASCNQVSRNVFPCVAVVFSLFHPSRRRPSFKRPKVTAMEDDSQPFDPTQWDYDDLDFRTPQLSGINSRGTSINNIWRCFSSPRPQQALAILPLDQPEKAAPNGNHSNELLTEGRLRAVTQCQRKVNEIVKECKRVNMRYRDHDWDLLFDFADQGHCLNGLRQTIFDLGEVSCLDTESNAPGAVKRVHEIFSLPTFMKNVDGGDVKQGKLSNCWFVAGLTALANLEHGLTQTCAAHDTGVGVYGFVFYRDGAWTYTIIDDTLYLQSPCWDSPSLQRALLQQTDRVDAESEYKRTYQTGSKALFFAQCRDQNETWVPLIEKAYAKAHGDYAALACGWVGEGLEDLSGGVTTQLFTSDILDPDVFWADELSKVNQEFLFGASTGILDGGYGERDGISEGHAYIVVAAHTLKSGKRLLKIRNPWAHARKGIWEGAWSDGSKEWTAEVQQELGHRFGGDSVFWISFEDFLRKYSHLDRTKLFRDVDWRCTQSWISINVPWRACYQDRFRIVLTKESPAVVAVSQLDRRYFNGLHGQYSFCISFLIYHEADSGVRRCVAQSHGNYLMTRSASVELPELTPGTYTICTRVDAERDTSLESVEDVIKQECRARTENLKLAQVGSAYDLAHKKAEAYTSEVKRLEKIKDRERASKCRQEERRRRWEERHIKRVLTKKQKQKNKGKQRTRCKVHKETDSASNKEPLILTHTGAGALTRNANADVEGTGDYTLLGGVEKGTVQQEIIVGSHTGDEMVIRSCHGRLVGAEESPVKPVPVSTSSRLGERLPGSSFWDSAGDSSDSPIGEWEELYNTDDTTHSLEKESRDEPRRNTRCEHAVRGALVGESTDSDNSSEDETPSPWNAVCIVGVRVYSKDKAITLQTLFD</sequence>
<dbReference type="PROSITE" id="PS50203">
    <property type="entry name" value="CALPAIN_CAT"/>
    <property type="match status" value="1"/>
</dbReference>
<dbReference type="InterPro" id="IPR022684">
    <property type="entry name" value="Calpain_cysteine_protease"/>
</dbReference>
<evidence type="ECO:0000256" key="2">
    <source>
        <dbReference type="PROSITE-ProRule" id="PRU00239"/>
    </source>
</evidence>
<feature type="compositionally biased region" description="Acidic residues" evidence="3">
    <location>
        <begin position="881"/>
        <end position="891"/>
    </location>
</feature>
<feature type="active site" evidence="1 2">
    <location>
        <position position="256"/>
    </location>
</feature>
<dbReference type="EMBL" id="LYXU01000114">
    <property type="protein sequence ID" value="OBS16151.1"/>
    <property type="molecule type" value="Genomic_DNA"/>
</dbReference>
<keyword evidence="2" id="KW-0645">Protease</keyword>
<accession>A0A1B8A6Q9</accession>
<dbReference type="Proteomes" id="UP000091967">
    <property type="component" value="Unassembled WGS sequence"/>
</dbReference>
<dbReference type="InterPro" id="IPR038765">
    <property type="entry name" value="Papain-like_cys_pep_sf"/>
</dbReference>
<dbReference type="Pfam" id="PF00648">
    <property type="entry name" value="Peptidase_C2"/>
    <property type="match status" value="1"/>
</dbReference>
<feature type="compositionally biased region" description="Basic residues" evidence="3">
    <location>
        <begin position="711"/>
        <end position="727"/>
    </location>
</feature>
<evidence type="ECO:0000313" key="5">
    <source>
        <dbReference type="EMBL" id="OBS16151.1"/>
    </source>
</evidence>